<dbReference type="SMART" id="SM00858">
    <property type="entry name" value="SAF"/>
    <property type="match status" value="1"/>
</dbReference>
<keyword evidence="4" id="KW-1185">Reference proteome</keyword>
<evidence type="ECO:0000313" key="3">
    <source>
        <dbReference type="EMBL" id="SFQ21549.1"/>
    </source>
</evidence>
<dbReference type="InParanoid" id="A0A1I5WP96"/>
<dbReference type="Proteomes" id="UP000183413">
    <property type="component" value="Unassembled WGS sequence"/>
</dbReference>
<dbReference type="eggNOG" id="COG2721">
    <property type="taxonomic scope" value="Bacteria"/>
</dbReference>
<evidence type="ECO:0000259" key="2">
    <source>
        <dbReference type="SMART" id="SM00858"/>
    </source>
</evidence>
<sequence length="99" mass="10724">MNQPPGFLAHYEGDSVAVAVRDVAAGPAQCGYLRGPDAVDLEVLQDIPLGHKVALVDIRQGEDVREYGARTAVASADIRKGEYVHVHNVRSARWQNSMA</sequence>
<dbReference type="CDD" id="cd11613">
    <property type="entry name" value="SAF_AH_GD"/>
    <property type="match status" value="1"/>
</dbReference>
<dbReference type="AlphaFoldDB" id="A0A1I5WP96"/>
<dbReference type="OrthoDB" id="9804574at2"/>
<dbReference type="EMBL" id="FOVH01000024">
    <property type="protein sequence ID" value="SFQ21549.1"/>
    <property type="molecule type" value="Genomic_DNA"/>
</dbReference>
<protein>
    <submittedName>
        <fullName evidence="3">(2R)-sulfolactate sulfo-lyase subunit alpha</fullName>
    </submittedName>
</protein>
<dbReference type="InterPro" id="IPR044144">
    <property type="entry name" value="SAF_UxaA/GarD"/>
</dbReference>
<dbReference type="STRING" id="1993.SAMN04489713_12465"/>
<feature type="domain" description="SAF" evidence="2">
    <location>
        <begin position="14"/>
        <end position="90"/>
    </location>
</feature>
<dbReference type="Gene3D" id="2.30.130.110">
    <property type="match status" value="1"/>
</dbReference>
<gene>
    <name evidence="3" type="ORF">SAMN04489713_12465</name>
</gene>
<evidence type="ECO:0000313" key="4">
    <source>
        <dbReference type="Proteomes" id="UP000183413"/>
    </source>
</evidence>
<dbReference type="RefSeq" id="WP_021592682.1">
    <property type="nucleotide sequence ID" value="NZ_CP083237.1"/>
</dbReference>
<dbReference type="GO" id="GO:0016829">
    <property type="term" value="F:lyase activity"/>
    <property type="evidence" value="ECO:0007669"/>
    <property type="project" value="UniProtKB-KW"/>
</dbReference>
<keyword evidence="1 3" id="KW-0456">Lyase</keyword>
<organism evidence="3 4">
    <name type="scientific">Actinomadura madurae</name>
    <dbReference type="NCBI Taxonomy" id="1993"/>
    <lineage>
        <taxon>Bacteria</taxon>
        <taxon>Bacillati</taxon>
        <taxon>Actinomycetota</taxon>
        <taxon>Actinomycetes</taxon>
        <taxon>Streptosporangiales</taxon>
        <taxon>Thermomonosporaceae</taxon>
        <taxon>Actinomadura</taxon>
    </lineage>
</organism>
<evidence type="ECO:0000256" key="1">
    <source>
        <dbReference type="ARBA" id="ARBA00023239"/>
    </source>
</evidence>
<accession>A0A1I5WP96</accession>
<dbReference type="InterPro" id="IPR013974">
    <property type="entry name" value="SAF"/>
</dbReference>
<name>A0A1I5WP96_9ACTN</name>
<dbReference type="GeneID" id="99652560"/>
<proteinExistence type="predicted"/>
<reference evidence="3 4" key="1">
    <citation type="submission" date="2016-10" db="EMBL/GenBank/DDBJ databases">
        <authorList>
            <person name="de Groot N.N."/>
        </authorList>
    </citation>
    <scope>NUCLEOTIDE SEQUENCE [LARGE SCALE GENOMIC DNA]</scope>
    <source>
        <strain evidence="3 4">DSM 43067</strain>
    </source>
</reference>